<dbReference type="EMBL" id="JAFJYH010000016">
    <property type="protein sequence ID" value="KAG4424878.1"/>
    <property type="molecule type" value="Genomic_DNA"/>
</dbReference>
<dbReference type="InterPro" id="IPR040144">
    <property type="entry name" value="RAP1GDS1"/>
</dbReference>
<protein>
    <recommendedName>
        <fullName evidence="4">ARM repeat-containing protein</fullName>
    </recommendedName>
</protein>
<feature type="region of interest" description="Disordered" evidence="1">
    <location>
        <begin position="1"/>
        <end position="24"/>
    </location>
</feature>
<dbReference type="Proteomes" id="UP000664132">
    <property type="component" value="Unassembled WGS sequence"/>
</dbReference>
<comment type="caution">
    <text evidence="2">The sequence shown here is derived from an EMBL/GenBank/DDBJ whole genome shotgun (WGS) entry which is preliminary data.</text>
</comment>
<gene>
    <name evidence="2" type="ORF">IFR04_002038</name>
</gene>
<evidence type="ECO:0000256" key="1">
    <source>
        <dbReference type="SAM" id="MobiDB-lite"/>
    </source>
</evidence>
<dbReference type="OrthoDB" id="26149at2759"/>
<reference evidence="2" key="1">
    <citation type="submission" date="2021-02" db="EMBL/GenBank/DDBJ databases">
        <title>Genome sequence Cadophora malorum strain M34.</title>
        <authorList>
            <person name="Stefanovic E."/>
            <person name="Vu D."/>
            <person name="Scully C."/>
            <person name="Dijksterhuis J."/>
            <person name="Roader J."/>
            <person name="Houbraken J."/>
        </authorList>
    </citation>
    <scope>NUCLEOTIDE SEQUENCE</scope>
    <source>
        <strain evidence="2">M34</strain>
    </source>
</reference>
<proteinExistence type="predicted"/>
<evidence type="ECO:0000313" key="2">
    <source>
        <dbReference type="EMBL" id="KAG4424878.1"/>
    </source>
</evidence>
<dbReference type="InterPro" id="IPR016024">
    <property type="entry name" value="ARM-type_fold"/>
</dbReference>
<dbReference type="GO" id="GO:0005085">
    <property type="term" value="F:guanyl-nucleotide exchange factor activity"/>
    <property type="evidence" value="ECO:0007669"/>
    <property type="project" value="InterPro"/>
</dbReference>
<keyword evidence="3" id="KW-1185">Reference proteome</keyword>
<dbReference type="InterPro" id="IPR011989">
    <property type="entry name" value="ARM-like"/>
</dbReference>
<dbReference type="SUPFAM" id="SSF48371">
    <property type="entry name" value="ARM repeat"/>
    <property type="match status" value="1"/>
</dbReference>
<sequence>MKGGLPADGQQPTPTDPLELVNSSKSLVQNPTSDVLGTSSLNLLLTPEQAATMSKSILEVFELEEEPQDQVMGDGGDDEVDLEDQQRRTERLKGVVPLLAQLWWADSDQLDLVAEKLADGSRDPKWRIPLGDSGVLNFFLEIFSGHVLRHTLKIHVLRLIGNSCADTDENRARVVASNYLNSVVLQLQDVTLIAFVIPVLFNICIDYEPAQKQASESFLTRELIDLITSPRFADSRAFLGYACKLLDLMNAQASDQELAPENTAIVLLRIAADREEPVDMDDFIAVVNTAVAFLQHEKFQKALVTQGALDGTLAVLVDSYTRFDSHPSIPTIGSASPTDQHDAKALSQMRSNFNQVLSDISALPEFQEAYPVTSPFSSSLRRWLSSPQLQLKVCACIMLGNLARSDATCEEFVHVSQVHKLLIDILVDATDSQLLHAAIGFLKNLALPAKNKEVLGDAGLFDVLPRLWAMDVLQPIQFSAISLARQLTIGTFNNVRRVCKRLSQDQNSPAYTRTKLSLLIALFERTDVEPIKMEIARLVTSICRVFNTGEGRSTEESETKRIQSNFFTLHPDIGRPLSFMVSQTKWPVVRSEGWFVFALMARTEEGAQCISDMLQDVSVFRPLVEMLTGKALVDYTPSSSSPSSSMSPYSGSPTGSSPPIPAIQYESQTPESPQPHAQAAEMARLDRENATVMVSELLKNRGSKMAVLRRTMLEDLLRGGTELVLSYREASPNWRAPNTGPAAPQNRHRAGLNLQEVAEQSFRELS</sequence>
<evidence type="ECO:0008006" key="4">
    <source>
        <dbReference type="Google" id="ProtNLM"/>
    </source>
</evidence>
<feature type="compositionally biased region" description="Low complexity" evidence="1">
    <location>
        <begin position="635"/>
        <end position="655"/>
    </location>
</feature>
<dbReference type="AlphaFoldDB" id="A0A8H7WHP0"/>
<feature type="region of interest" description="Disordered" evidence="1">
    <location>
        <begin position="635"/>
        <end position="675"/>
    </location>
</feature>
<name>A0A8H7WHP0_9HELO</name>
<accession>A0A8H7WHP0</accession>
<evidence type="ECO:0000313" key="3">
    <source>
        <dbReference type="Proteomes" id="UP000664132"/>
    </source>
</evidence>
<organism evidence="2 3">
    <name type="scientific">Cadophora malorum</name>
    <dbReference type="NCBI Taxonomy" id="108018"/>
    <lineage>
        <taxon>Eukaryota</taxon>
        <taxon>Fungi</taxon>
        <taxon>Dikarya</taxon>
        <taxon>Ascomycota</taxon>
        <taxon>Pezizomycotina</taxon>
        <taxon>Leotiomycetes</taxon>
        <taxon>Helotiales</taxon>
        <taxon>Ploettnerulaceae</taxon>
        <taxon>Cadophora</taxon>
    </lineage>
</organism>
<dbReference type="PANTHER" id="PTHR10957">
    <property type="entry name" value="RAP1 GTPASE-GDP DISSOCIATION STIMULATOR 1"/>
    <property type="match status" value="1"/>
</dbReference>
<dbReference type="Gene3D" id="1.25.10.10">
    <property type="entry name" value="Leucine-rich Repeat Variant"/>
    <property type="match status" value="2"/>
</dbReference>